<name>A0A9P6IJI9_9FUNG</name>
<dbReference type="InterPro" id="IPR001841">
    <property type="entry name" value="Znf_RING"/>
</dbReference>
<keyword evidence="8" id="KW-1185">Reference proteome</keyword>
<protein>
    <recommendedName>
        <fullName evidence="6">RING-type domain-containing protein</fullName>
    </recommendedName>
</protein>
<gene>
    <name evidence="7" type="ORF">BGZ65_009495</name>
</gene>
<dbReference type="SUPFAM" id="SSF57850">
    <property type="entry name" value="RING/U-box"/>
    <property type="match status" value="1"/>
</dbReference>
<evidence type="ECO:0000313" key="7">
    <source>
        <dbReference type="EMBL" id="KAF9922549.1"/>
    </source>
</evidence>
<accession>A0A9P6IJI9</accession>
<dbReference type="InterPro" id="IPR013083">
    <property type="entry name" value="Znf_RING/FYVE/PHD"/>
</dbReference>
<dbReference type="PANTHER" id="PTHR45931">
    <property type="entry name" value="SI:CH211-59O9.10"/>
    <property type="match status" value="1"/>
</dbReference>
<evidence type="ECO:0000256" key="5">
    <source>
        <dbReference type="SAM" id="MobiDB-lite"/>
    </source>
</evidence>
<dbReference type="SMART" id="SM00184">
    <property type="entry name" value="RING"/>
    <property type="match status" value="1"/>
</dbReference>
<keyword evidence="1" id="KW-0479">Metal-binding</keyword>
<evidence type="ECO:0000259" key="6">
    <source>
        <dbReference type="PROSITE" id="PS50089"/>
    </source>
</evidence>
<feature type="compositionally biased region" description="Polar residues" evidence="5">
    <location>
        <begin position="153"/>
        <end position="163"/>
    </location>
</feature>
<dbReference type="GO" id="GO:0008270">
    <property type="term" value="F:zinc ion binding"/>
    <property type="evidence" value="ECO:0007669"/>
    <property type="project" value="UniProtKB-KW"/>
</dbReference>
<dbReference type="GO" id="GO:0006511">
    <property type="term" value="P:ubiquitin-dependent protein catabolic process"/>
    <property type="evidence" value="ECO:0007669"/>
    <property type="project" value="TreeGrafter"/>
</dbReference>
<evidence type="ECO:0000256" key="2">
    <source>
        <dbReference type="ARBA" id="ARBA00022771"/>
    </source>
</evidence>
<dbReference type="Proteomes" id="UP000749646">
    <property type="component" value="Unassembled WGS sequence"/>
</dbReference>
<dbReference type="GO" id="GO:0005634">
    <property type="term" value="C:nucleus"/>
    <property type="evidence" value="ECO:0007669"/>
    <property type="project" value="TreeGrafter"/>
</dbReference>
<feature type="non-terminal residue" evidence="7">
    <location>
        <position position="1"/>
    </location>
</feature>
<keyword evidence="2 4" id="KW-0863">Zinc-finger</keyword>
<dbReference type="OrthoDB" id="8062037at2759"/>
<dbReference type="Pfam" id="PF13639">
    <property type="entry name" value="zf-RING_2"/>
    <property type="match status" value="1"/>
</dbReference>
<evidence type="ECO:0000256" key="4">
    <source>
        <dbReference type="PROSITE-ProRule" id="PRU00175"/>
    </source>
</evidence>
<dbReference type="AlphaFoldDB" id="A0A9P6IJI9"/>
<feature type="domain" description="RING-type" evidence="6">
    <location>
        <begin position="183"/>
        <end position="224"/>
    </location>
</feature>
<evidence type="ECO:0000313" key="8">
    <source>
        <dbReference type="Proteomes" id="UP000749646"/>
    </source>
</evidence>
<organism evidence="7 8">
    <name type="scientific">Modicella reniformis</name>
    <dbReference type="NCBI Taxonomy" id="1440133"/>
    <lineage>
        <taxon>Eukaryota</taxon>
        <taxon>Fungi</taxon>
        <taxon>Fungi incertae sedis</taxon>
        <taxon>Mucoromycota</taxon>
        <taxon>Mortierellomycotina</taxon>
        <taxon>Mortierellomycetes</taxon>
        <taxon>Mortierellales</taxon>
        <taxon>Mortierellaceae</taxon>
        <taxon>Modicella</taxon>
    </lineage>
</organism>
<proteinExistence type="predicted"/>
<dbReference type="EMBL" id="JAAAHW010010833">
    <property type="protein sequence ID" value="KAF9922549.1"/>
    <property type="molecule type" value="Genomic_DNA"/>
</dbReference>
<feature type="region of interest" description="Disordered" evidence="5">
    <location>
        <begin position="147"/>
        <end position="174"/>
    </location>
</feature>
<dbReference type="PROSITE" id="PS50089">
    <property type="entry name" value="ZF_RING_2"/>
    <property type="match status" value="1"/>
</dbReference>
<keyword evidence="3" id="KW-0862">Zinc</keyword>
<dbReference type="GO" id="GO:0061630">
    <property type="term" value="F:ubiquitin protein ligase activity"/>
    <property type="evidence" value="ECO:0007669"/>
    <property type="project" value="TreeGrafter"/>
</dbReference>
<evidence type="ECO:0000256" key="3">
    <source>
        <dbReference type="ARBA" id="ARBA00022833"/>
    </source>
</evidence>
<reference evidence="7" key="1">
    <citation type="journal article" date="2020" name="Fungal Divers.">
        <title>Resolving the Mortierellaceae phylogeny through synthesis of multi-gene phylogenetics and phylogenomics.</title>
        <authorList>
            <person name="Vandepol N."/>
            <person name="Liber J."/>
            <person name="Desiro A."/>
            <person name="Na H."/>
            <person name="Kennedy M."/>
            <person name="Barry K."/>
            <person name="Grigoriev I.V."/>
            <person name="Miller A.N."/>
            <person name="O'Donnell K."/>
            <person name="Stajich J.E."/>
            <person name="Bonito G."/>
        </authorList>
    </citation>
    <scope>NUCLEOTIDE SEQUENCE</scope>
    <source>
        <strain evidence="7">MES-2147</strain>
    </source>
</reference>
<dbReference type="FunFam" id="3.30.40.10:FF:000388">
    <property type="entry name" value="Putative RING zinc finger domain superfamily protein"/>
    <property type="match status" value="1"/>
</dbReference>
<dbReference type="InterPro" id="IPR051834">
    <property type="entry name" value="RING_finger_E3_ligase"/>
</dbReference>
<comment type="caution">
    <text evidence="7">The sequence shown here is derived from an EMBL/GenBank/DDBJ whole genome shotgun (WGS) entry which is preliminary data.</text>
</comment>
<dbReference type="PANTHER" id="PTHR45931:SF3">
    <property type="entry name" value="RING ZINC FINGER-CONTAINING PROTEIN"/>
    <property type="match status" value="1"/>
</dbReference>
<evidence type="ECO:0000256" key="1">
    <source>
        <dbReference type="ARBA" id="ARBA00022723"/>
    </source>
</evidence>
<sequence>MSLWPGIRSETRYYNWLREYRSATNVGEGRSRWDGSNLDGMWGNPGDYLADGQVDESYEGLLRLGEQIGDVKPKGVPAHVMRRMDKHIVSWKRMKDRNVTLTTPMEAHQDDMKQFIDLRQEWNNNNNSSSSSSSSSNNNHNMAAAAAALSSSMTTTRPITRSYASRKDAKDSGSAEDITEENCTICLQVYDMSDQLRPLPCKHSFHVDCIDTWLRSNAQCPICRQEVNAVS</sequence>
<dbReference type="Gene3D" id="3.30.40.10">
    <property type="entry name" value="Zinc/RING finger domain, C3HC4 (zinc finger)"/>
    <property type="match status" value="1"/>
</dbReference>